<dbReference type="InterPro" id="IPR050389">
    <property type="entry name" value="LysR-type_TF"/>
</dbReference>
<dbReference type="EMBL" id="RAWB01000792">
    <property type="protein sequence ID" value="RKH39500.1"/>
    <property type="molecule type" value="Genomic_DNA"/>
</dbReference>
<dbReference type="Gene3D" id="1.10.10.10">
    <property type="entry name" value="Winged helix-like DNA-binding domain superfamily/Winged helix DNA-binding domain"/>
    <property type="match status" value="1"/>
</dbReference>
<evidence type="ECO:0000313" key="6">
    <source>
        <dbReference type="EMBL" id="RKH39500.1"/>
    </source>
</evidence>
<proteinExistence type="inferred from homology"/>
<protein>
    <submittedName>
        <fullName evidence="6">LysR family transcriptional regulator</fullName>
    </submittedName>
</protein>
<dbReference type="InterPro" id="IPR005119">
    <property type="entry name" value="LysR_subst-bd"/>
</dbReference>
<evidence type="ECO:0000256" key="1">
    <source>
        <dbReference type="ARBA" id="ARBA00009437"/>
    </source>
</evidence>
<evidence type="ECO:0000256" key="3">
    <source>
        <dbReference type="ARBA" id="ARBA00023125"/>
    </source>
</evidence>
<comment type="caution">
    <text evidence="6">The sequence shown here is derived from an EMBL/GenBank/DDBJ whole genome shotgun (WGS) entry which is preliminary data.</text>
</comment>
<dbReference type="Pfam" id="PF00126">
    <property type="entry name" value="HTH_1"/>
    <property type="match status" value="1"/>
</dbReference>
<dbReference type="InterPro" id="IPR037402">
    <property type="entry name" value="YidZ_PBP2"/>
</dbReference>
<dbReference type="AlphaFoldDB" id="A0A3A8N7S5"/>
<evidence type="ECO:0000259" key="5">
    <source>
        <dbReference type="PROSITE" id="PS50931"/>
    </source>
</evidence>
<dbReference type="Proteomes" id="UP000272888">
    <property type="component" value="Unassembled WGS sequence"/>
</dbReference>
<reference evidence="7" key="1">
    <citation type="submission" date="2018-09" db="EMBL/GenBank/DDBJ databases">
        <authorList>
            <person name="Livingstone P.G."/>
            <person name="Whitworth D.E."/>
        </authorList>
    </citation>
    <scope>NUCLEOTIDE SEQUENCE [LARGE SCALE GENOMIC DNA]</scope>
    <source>
        <strain evidence="7">CA051B</strain>
    </source>
</reference>
<dbReference type="Pfam" id="PF03466">
    <property type="entry name" value="LysR_substrate"/>
    <property type="match status" value="1"/>
</dbReference>
<evidence type="ECO:0000256" key="4">
    <source>
        <dbReference type="ARBA" id="ARBA00023163"/>
    </source>
</evidence>
<dbReference type="InterPro" id="IPR036390">
    <property type="entry name" value="WH_DNA-bd_sf"/>
</dbReference>
<dbReference type="SUPFAM" id="SSF46785">
    <property type="entry name" value="Winged helix' DNA-binding domain"/>
    <property type="match status" value="1"/>
</dbReference>
<keyword evidence="2" id="KW-0805">Transcription regulation</keyword>
<sequence length="340" mass="37444">MHVTMRRLHETRTPVPDEVDLAGINLNLLVALDALLREAHVTRAAARVGLTQSAMSHALAQLRELLGDALLIRGRGGMVLTPRAEQLTAPLRRGLVELQRALRSEPAFEPATATRRFTVATRDYFGSVLLPSALELLGREAPGVDLSVLHVENSTYPALLESGEVDLTVVTPPVESGPGLRQQKLFTEDFVCVVRKGHPKVRRGMDLDTYLELSHVLISPRGDGVGAVDVALAQRGLPPRRIALRVPYFLIAPLVVTRSDHVLTAPRRLIAAFSEAYPLQVFPPPLPVRPFDMIQVWHERFDGDPAHQWLRGLVARAVGAAHPVSRNTRSSRRVRRTTAS</sequence>
<name>A0A3A8N7S5_9BACT</name>
<dbReference type="SUPFAM" id="SSF53850">
    <property type="entry name" value="Periplasmic binding protein-like II"/>
    <property type="match status" value="1"/>
</dbReference>
<dbReference type="GO" id="GO:0003677">
    <property type="term" value="F:DNA binding"/>
    <property type="evidence" value="ECO:0007669"/>
    <property type="project" value="UniProtKB-KW"/>
</dbReference>
<dbReference type="PANTHER" id="PTHR30118">
    <property type="entry name" value="HTH-TYPE TRANSCRIPTIONAL REGULATOR LEUO-RELATED"/>
    <property type="match status" value="1"/>
</dbReference>
<dbReference type="PRINTS" id="PR00039">
    <property type="entry name" value="HTHLYSR"/>
</dbReference>
<evidence type="ECO:0000313" key="7">
    <source>
        <dbReference type="Proteomes" id="UP000272888"/>
    </source>
</evidence>
<keyword evidence="3" id="KW-0238">DNA-binding</keyword>
<dbReference type="InterPro" id="IPR036388">
    <property type="entry name" value="WH-like_DNA-bd_sf"/>
</dbReference>
<dbReference type="Gene3D" id="3.40.190.10">
    <property type="entry name" value="Periplasmic binding protein-like II"/>
    <property type="match status" value="2"/>
</dbReference>
<dbReference type="CDD" id="cd08417">
    <property type="entry name" value="PBP2_Nitroaromatics_like"/>
    <property type="match status" value="1"/>
</dbReference>
<gene>
    <name evidence="6" type="ORF">D7V93_40250</name>
</gene>
<accession>A0A3A8N7S5</accession>
<dbReference type="PANTHER" id="PTHR30118:SF15">
    <property type="entry name" value="TRANSCRIPTIONAL REGULATORY PROTEIN"/>
    <property type="match status" value="1"/>
</dbReference>
<evidence type="ECO:0000256" key="2">
    <source>
        <dbReference type="ARBA" id="ARBA00023015"/>
    </source>
</evidence>
<dbReference type="GO" id="GO:0003700">
    <property type="term" value="F:DNA-binding transcription factor activity"/>
    <property type="evidence" value="ECO:0007669"/>
    <property type="project" value="InterPro"/>
</dbReference>
<dbReference type="InterPro" id="IPR000847">
    <property type="entry name" value="LysR_HTH_N"/>
</dbReference>
<keyword evidence="7" id="KW-1185">Reference proteome</keyword>
<dbReference type="PROSITE" id="PS50931">
    <property type="entry name" value="HTH_LYSR"/>
    <property type="match status" value="1"/>
</dbReference>
<keyword evidence="4" id="KW-0804">Transcription</keyword>
<comment type="similarity">
    <text evidence="1">Belongs to the LysR transcriptional regulatory family.</text>
</comment>
<organism evidence="6 7">
    <name type="scientific">Corallococcus llansteffanensis</name>
    <dbReference type="NCBI Taxonomy" id="2316731"/>
    <lineage>
        <taxon>Bacteria</taxon>
        <taxon>Pseudomonadati</taxon>
        <taxon>Myxococcota</taxon>
        <taxon>Myxococcia</taxon>
        <taxon>Myxococcales</taxon>
        <taxon>Cystobacterineae</taxon>
        <taxon>Myxococcaceae</taxon>
        <taxon>Corallococcus</taxon>
    </lineage>
</organism>
<feature type="domain" description="HTH lysR-type" evidence="5">
    <location>
        <begin position="24"/>
        <end position="81"/>
    </location>
</feature>